<feature type="region of interest" description="Disordered" evidence="1">
    <location>
        <begin position="35"/>
        <end position="57"/>
    </location>
</feature>
<dbReference type="EMBL" id="MU866005">
    <property type="protein sequence ID" value="KAK4442856.1"/>
    <property type="molecule type" value="Genomic_DNA"/>
</dbReference>
<accession>A0AAV9G1X6</accession>
<dbReference type="InterPro" id="IPR010730">
    <property type="entry name" value="HET"/>
</dbReference>
<dbReference type="Proteomes" id="UP001321760">
    <property type="component" value="Unassembled WGS sequence"/>
</dbReference>
<keyword evidence="4" id="KW-1185">Reference proteome</keyword>
<reference evidence="3" key="1">
    <citation type="journal article" date="2023" name="Mol. Phylogenet. Evol.">
        <title>Genome-scale phylogeny and comparative genomics of the fungal order Sordariales.</title>
        <authorList>
            <person name="Hensen N."/>
            <person name="Bonometti L."/>
            <person name="Westerberg I."/>
            <person name="Brannstrom I.O."/>
            <person name="Guillou S."/>
            <person name="Cros-Aarteil S."/>
            <person name="Calhoun S."/>
            <person name="Haridas S."/>
            <person name="Kuo A."/>
            <person name="Mondo S."/>
            <person name="Pangilinan J."/>
            <person name="Riley R."/>
            <person name="LaButti K."/>
            <person name="Andreopoulos B."/>
            <person name="Lipzen A."/>
            <person name="Chen C."/>
            <person name="Yan M."/>
            <person name="Daum C."/>
            <person name="Ng V."/>
            <person name="Clum A."/>
            <person name="Steindorff A."/>
            <person name="Ohm R.A."/>
            <person name="Martin F."/>
            <person name="Silar P."/>
            <person name="Natvig D.O."/>
            <person name="Lalanne C."/>
            <person name="Gautier V."/>
            <person name="Ament-Velasquez S.L."/>
            <person name="Kruys A."/>
            <person name="Hutchinson M.I."/>
            <person name="Powell A.J."/>
            <person name="Barry K."/>
            <person name="Miller A.N."/>
            <person name="Grigoriev I.V."/>
            <person name="Debuchy R."/>
            <person name="Gladieux P."/>
            <person name="Hiltunen Thoren M."/>
            <person name="Johannesson H."/>
        </authorList>
    </citation>
    <scope>NUCLEOTIDE SEQUENCE</scope>
    <source>
        <strain evidence="3">PSN243</strain>
    </source>
</reference>
<reference evidence="3" key="2">
    <citation type="submission" date="2023-05" db="EMBL/GenBank/DDBJ databases">
        <authorList>
            <consortium name="Lawrence Berkeley National Laboratory"/>
            <person name="Steindorff A."/>
            <person name="Hensen N."/>
            <person name="Bonometti L."/>
            <person name="Westerberg I."/>
            <person name="Brannstrom I.O."/>
            <person name="Guillou S."/>
            <person name="Cros-Aarteil S."/>
            <person name="Calhoun S."/>
            <person name="Haridas S."/>
            <person name="Kuo A."/>
            <person name="Mondo S."/>
            <person name="Pangilinan J."/>
            <person name="Riley R."/>
            <person name="Labutti K."/>
            <person name="Andreopoulos B."/>
            <person name="Lipzen A."/>
            <person name="Chen C."/>
            <person name="Yanf M."/>
            <person name="Daum C."/>
            <person name="Ng V."/>
            <person name="Clum A."/>
            <person name="Ohm R."/>
            <person name="Martin F."/>
            <person name="Silar P."/>
            <person name="Natvig D."/>
            <person name="Lalanne C."/>
            <person name="Gautier V."/>
            <person name="Ament-Velasquez S.L."/>
            <person name="Kruys A."/>
            <person name="Hutchinson M.I."/>
            <person name="Powell A.J."/>
            <person name="Barry K."/>
            <person name="Miller A.N."/>
            <person name="Grigoriev I.V."/>
            <person name="Debuchy R."/>
            <person name="Gladieux P."/>
            <person name="Thoren M.H."/>
            <person name="Johannesson H."/>
        </authorList>
    </citation>
    <scope>NUCLEOTIDE SEQUENCE</scope>
    <source>
        <strain evidence="3">PSN243</strain>
    </source>
</reference>
<comment type="caution">
    <text evidence="3">The sequence shown here is derived from an EMBL/GenBank/DDBJ whole genome shotgun (WGS) entry which is preliminary data.</text>
</comment>
<evidence type="ECO:0000259" key="2">
    <source>
        <dbReference type="Pfam" id="PF06985"/>
    </source>
</evidence>
<gene>
    <name evidence="3" type="ORF">QBC34DRAFT_443839</name>
</gene>
<dbReference type="PANTHER" id="PTHR33112">
    <property type="entry name" value="DOMAIN PROTEIN, PUTATIVE-RELATED"/>
    <property type="match status" value="1"/>
</dbReference>
<organism evidence="3 4">
    <name type="scientific">Podospora aff. communis PSN243</name>
    <dbReference type="NCBI Taxonomy" id="3040156"/>
    <lineage>
        <taxon>Eukaryota</taxon>
        <taxon>Fungi</taxon>
        <taxon>Dikarya</taxon>
        <taxon>Ascomycota</taxon>
        <taxon>Pezizomycotina</taxon>
        <taxon>Sordariomycetes</taxon>
        <taxon>Sordariomycetidae</taxon>
        <taxon>Sordariales</taxon>
        <taxon>Podosporaceae</taxon>
        <taxon>Podospora</taxon>
    </lineage>
</organism>
<dbReference type="AlphaFoldDB" id="A0AAV9G1X6"/>
<evidence type="ECO:0000256" key="1">
    <source>
        <dbReference type="SAM" id="MobiDB-lite"/>
    </source>
</evidence>
<evidence type="ECO:0000313" key="4">
    <source>
        <dbReference type="Proteomes" id="UP001321760"/>
    </source>
</evidence>
<sequence>MSKLCTVCAGIFCGVKTINHGDIHGRDRHTTNDGFALGDSDSDSNIEGGGGTNKRRKVRSVHHHYPNFLEFERSAEQGCHLCKLLLAQLSADDINRLREYALLVAIKGRYRAQMWYSLWPSGDAPAHIDHDNPPYDLQVTARCVRPDVSRLLQGAPPKVACKTSKLCMSVVLERTQAGPDMTLISSCTPLPTFTADSACFELMERWVSNCDAHHGKCRLSRDTSWLPTRLIDVGDDDDNIRLCLSRSLPAGTQYISLSHCWGKTQIIRCLTANIGQLMHLVPFSSLSNTFRDAIHITRRLGSKLNIRHVWIDSLCIVQDSPDDWLVEASRMGDVYGNAWCNIAATASTDGPGGCFRTRDPILPLPVTIPSPTWASLPQGPYHAFDVDNMKRSVSHAPLNTRGWVVQERLLSPRIIHFAADQIYWECLTQDASEAFPSGMPRQVVGRFKDLDPFSAGQDARRGQGLEASDAVANTLAVWAKIVRLYTSCGLTVPADKMVAVSALARRVQTQLGPEVRYVAGMWDRFSASQLFWQVSGAASRPEKYRAPSWSWISVDGEVGISDVHQLNQREIVLEVLEMKVTVAGPDEFVGPVTDGILTVRGMLIRATARYDQQTEEASLVVNGNEVDWWVAWDVEFGGNGRERDVYCLPLRKSHYGNSYDGLLLVPADPLRGGVYKRWGYFSAFQLGDGEFERADRLNEGKYLESHGAARYTISIV</sequence>
<protein>
    <submittedName>
        <fullName evidence="3">Heterokaryon incompatibility protein-domain-containing protein</fullName>
    </submittedName>
</protein>
<dbReference type="PANTHER" id="PTHR33112:SF10">
    <property type="entry name" value="TOL"/>
    <property type="match status" value="1"/>
</dbReference>
<evidence type="ECO:0000313" key="3">
    <source>
        <dbReference type="EMBL" id="KAK4442856.1"/>
    </source>
</evidence>
<feature type="domain" description="Heterokaryon incompatibility" evidence="2">
    <location>
        <begin position="254"/>
        <end position="407"/>
    </location>
</feature>
<name>A0AAV9G1X6_9PEZI</name>
<dbReference type="Pfam" id="PF06985">
    <property type="entry name" value="HET"/>
    <property type="match status" value="1"/>
</dbReference>
<proteinExistence type="predicted"/>